<evidence type="ECO:0000313" key="3">
    <source>
        <dbReference type="EMBL" id="KAF6205716.1"/>
    </source>
</evidence>
<gene>
    <name evidence="3" type="ORF">GE061_019889</name>
</gene>
<reference evidence="3" key="1">
    <citation type="journal article" date="2021" name="Mol. Ecol. Resour.">
        <title>Apolygus lucorum genome provides insights into omnivorousness and mesophyll feeding.</title>
        <authorList>
            <person name="Liu Y."/>
            <person name="Liu H."/>
            <person name="Wang H."/>
            <person name="Huang T."/>
            <person name="Liu B."/>
            <person name="Yang B."/>
            <person name="Yin L."/>
            <person name="Li B."/>
            <person name="Zhang Y."/>
            <person name="Zhang S."/>
            <person name="Jiang F."/>
            <person name="Zhang X."/>
            <person name="Ren Y."/>
            <person name="Wang B."/>
            <person name="Wang S."/>
            <person name="Lu Y."/>
            <person name="Wu K."/>
            <person name="Fan W."/>
            <person name="Wang G."/>
        </authorList>
    </citation>
    <scope>NUCLEOTIDE SEQUENCE</scope>
    <source>
        <strain evidence="3">12Hb</strain>
    </source>
</reference>
<name>A0A8S9XCB9_APOLU</name>
<sequence length="275" mass="31733">MCDNCKKAVRSSRLDQATSDTDKFKVLLESIEEIKEDMKRSNQTLRKDIEVQAGELSEIKEQLQKYSDHIDENTAKLVNLDKTVDTLVKKIDDMNDVQKRVDKQIVVLSDRINEIQQQSLGNVVEISGYPQLPDENIMQMIIKLGDVVGYPISEHMISDCYRIRQHRSDTRPGLLIVAFVRKIDKKGFYSAAWSKKDLNIRDVGIILGEPARIYVNNSLTPQNRKLLHACKEYKRTNSYKFMWVRDGRMFLKKDENSPRVNITSQEVLLRLASSA</sequence>
<keyword evidence="4" id="KW-1185">Reference proteome</keyword>
<dbReference type="OrthoDB" id="6623018at2759"/>
<evidence type="ECO:0000313" key="4">
    <source>
        <dbReference type="Proteomes" id="UP000466442"/>
    </source>
</evidence>
<comment type="caution">
    <text evidence="3">The sequence shown here is derived from an EMBL/GenBank/DDBJ whole genome shotgun (WGS) entry which is preliminary data.</text>
</comment>
<keyword evidence="1" id="KW-0175">Coiled coil</keyword>
<dbReference type="Pfam" id="PF25298">
    <property type="entry name" value="Baculo_FP_2nd"/>
    <property type="match status" value="1"/>
</dbReference>
<dbReference type="EMBL" id="WIXP02000009">
    <property type="protein sequence ID" value="KAF6205716.1"/>
    <property type="molecule type" value="Genomic_DNA"/>
</dbReference>
<evidence type="ECO:0000256" key="1">
    <source>
        <dbReference type="SAM" id="Coils"/>
    </source>
</evidence>
<proteinExistence type="predicted"/>
<feature type="domain" description="FP protein C-terminal" evidence="2">
    <location>
        <begin position="220"/>
        <end position="268"/>
    </location>
</feature>
<dbReference type="InterPro" id="IPR057251">
    <property type="entry name" value="FP_C"/>
</dbReference>
<dbReference type="AlphaFoldDB" id="A0A8S9XCB9"/>
<organism evidence="3 4">
    <name type="scientific">Apolygus lucorum</name>
    <name type="common">Small green plant bug</name>
    <name type="synonym">Lygocoris lucorum</name>
    <dbReference type="NCBI Taxonomy" id="248454"/>
    <lineage>
        <taxon>Eukaryota</taxon>
        <taxon>Metazoa</taxon>
        <taxon>Ecdysozoa</taxon>
        <taxon>Arthropoda</taxon>
        <taxon>Hexapoda</taxon>
        <taxon>Insecta</taxon>
        <taxon>Pterygota</taxon>
        <taxon>Neoptera</taxon>
        <taxon>Paraneoptera</taxon>
        <taxon>Hemiptera</taxon>
        <taxon>Heteroptera</taxon>
        <taxon>Panheteroptera</taxon>
        <taxon>Cimicomorpha</taxon>
        <taxon>Miridae</taxon>
        <taxon>Mirini</taxon>
        <taxon>Apolygus</taxon>
    </lineage>
</organism>
<dbReference type="Gene3D" id="1.10.287.950">
    <property type="entry name" value="Methyl-accepting chemotaxis protein"/>
    <property type="match status" value="1"/>
</dbReference>
<dbReference type="Proteomes" id="UP000466442">
    <property type="component" value="Linkage Group LG9"/>
</dbReference>
<evidence type="ECO:0000259" key="2">
    <source>
        <dbReference type="Pfam" id="PF25298"/>
    </source>
</evidence>
<accession>A0A8S9XCB9</accession>
<protein>
    <recommendedName>
        <fullName evidence="2">FP protein C-terminal domain-containing protein</fullName>
    </recommendedName>
</protein>
<feature type="coiled-coil region" evidence="1">
    <location>
        <begin position="28"/>
        <end position="76"/>
    </location>
</feature>